<keyword evidence="4" id="KW-0067">ATP-binding</keyword>
<dbReference type="Proteomes" id="UP000232609">
    <property type="component" value="Chromosome"/>
</dbReference>
<accession>A0AAN1IDV7</accession>
<dbReference type="Pfam" id="PF02661">
    <property type="entry name" value="Fic"/>
    <property type="match status" value="1"/>
</dbReference>
<keyword evidence="3" id="KW-0547">Nucleotide-binding</keyword>
<evidence type="ECO:0000313" key="9">
    <source>
        <dbReference type="EMBL" id="AUD81352.1"/>
    </source>
</evidence>
<keyword evidence="2" id="KW-0548">Nucleotidyltransferase</keyword>
<dbReference type="InterPro" id="IPR036597">
    <property type="entry name" value="Fido-like_dom_sf"/>
</dbReference>
<comment type="catalytic activity">
    <reaction evidence="7">
        <text>L-tyrosyl-[protein] + ATP = O-(5'-adenylyl)-L-tyrosyl-[protein] + diphosphate</text>
        <dbReference type="Rhea" id="RHEA:54288"/>
        <dbReference type="Rhea" id="RHEA-COMP:10136"/>
        <dbReference type="Rhea" id="RHEA-COMP:13846"/>
        <dbReference type="ChEBI" id="CHEBI:30616"/>
        <dbReference type="ChEBI" id="CHEBI:33019"/>
        <dbReference type="ChEBI" id="CHEBI:46858"/>
        <dbReference type="ChEBI" id="CHEBI:83624"/>
        <dbReference type="EC" id="2.7.7.108"/>
    </reaction>
</comment>
<dbReference type="EC" id="2.7.7.108" evidence="5"/>
<dbReference type="EMBL" id="CP021392">
    <property type="protein sequence ID" value="AUD81352.1"/>
    <property type="molecule type" value="Genomic_DNA"/>
</dbReference>
<evidence type="ECO:0000256" key="5">
    <source>
        <dbReference type="ARBA" id="ARBA00034531"/>
    </source>
</evidence>
<evidence type="ECO:0000256" key="3">
    <source>
        <dbReference type="ARBA" id="ARBA00022741"/>
    </source>
</evidence>
<gene>
    <name evidence="9" type="ORF">NRBB51_1263</name>
</gene>
<organism evidence="9 10">
    <name type="scientific">Bifidobacterium breve</name>
    <dbReference type="NCBI Taxonomy" id="1685"/>
    <lineage>
        <taxon>Bacteria</taxon>
        <taxon>Bacillati</taxon>
        <taxon>Actinomycetota</taxon>
        <taxon>Actinomycetes</taxon>
        <taxon>Bifidobacteriales</taxon>
        <taxon>Bifidobacteriaceae</taxon>
        <taxon>Bifidobacterium</taxon>
    </lineage>
</organism>
<protein>
    <recommendedName>
        <fullName evidence="5">protein adenylyltransferase</fullName>
        <ecNumber evidence="5">2.7.7.108</ecNumber>
    </recommendedName>
</protein>
<comment type="catalytic activity">
    <reaction evidence="6">
        <text>L-threonyl-[protein] + ATP = 3-O-(5'-adenylyl)-L-threonyl-[protein] + diphosphate</text>
        <dbReference type="Rhea" id="RHEA:54292"/>
        <dbReference type="Rhea" id="RHEA-COMP:11060"/>
        <dbReference type="Rhea" id="RHEA-COMP:13847"/>
        <dbReference type="ChEBI" id="CHEBI:30013"/>
        <dbReference type="ChEBI" id="CHEBI:30616"/>
        <dbReference type="ChEBI" id="CHEBI:33019"/>
        <dbReference type="ChEBI" id="CHEBI:138113"/>
        <dbReference type="EC" id="2.7.7.108"/>
    </reaction>
</comment>
<evidence type="ECO:0000313" key="10">
    <source>
        <dbReference type="Proteomes" id="UP000232609"/>
    </source>
</evidence>
<dbReference type="PANTHER" id="PTHR39560">
    <property type="entry name" value="PROTEIN ADENYLYLTRANSFERASE FIC-RELATED"/>
    <property type="match status" value="1"/>
</dbReference>
<sequence>MAGDDTVTMQDKRNHRSLFQRFHRGHSPYQHQRRIYPMMGCMTPAERASAVAFALKNCALEAMTPGEATMRAAASYERGLEAVTHLIDVADEQTAMRLRAAASSAGTDRLAAGSLDDHATDRADAVFARTVLLAERRWNPSGDLDELIAIHKDLFEGVFEDAGKLRTSNTTREVTNDRERAANPEAFFPAGLIETGAHNIATELADKRNLHAMDRDVFVHALASLYDELGYLHPFRGGNAMVLRIFGSRLAHDAGWDLDWGEVTREEYHAAKHTAYRGDISAFEDMFDRILRPANPTRVFLIAGWNQGPAH</sequence>
<dbReference type="SUPFAM" id="SSF140931">
    <property type="entry name" value="Fic-like"/>
    <property type="match status" value="1"/>
</dbReference>
<evidence type="ECO:0000256" key="4">
    <source>
        <dbReference type="ARBA" id="ARBA00022840"/>
    </source>
</evidence>
<dbReference type="GO" id="GO:0051302">
    <property type="term" value="P:regulation of cell division"/>
    <property type="evidence" value="ECO:0007669"/>
    <property type="project" value="TreeGrafter"/>
</dbReference>
<evidence type="ECO:0000256" key="7">
    <source>
        <dbReference type="ARBA" id="ARBA00048696"/>
    </source>
</evidence>
<dbReference type="GO" id="GO:0005524">
    <property type="term" value="F:ATP binding"/>
    <property type="evidence" value="ECO:0007669"/>
    <property type="project" value="UniProtKB-KW"/>
</dbReference>
<feature type="domain" description="Fido" evidence="8">
    <location>
        <begin position="142"/>
        <end position="292"/>
    </location>
</feature>
<dbReference type="GO" id="GO:0070733">
    <property type="term" value="F:AMPylase activity"/>
    <property type="evidence" value="ECO:0007669"/>
    <property type="project" value="UniProtKB-EC"/>
</dbReference>
<dbReference type="Gene3D" id="1.10.3290.10">
    <property type="entry name" value="Fido-like domain"/>
    <property type="match status" value="1"/>
</dbReference>
<dbReference type="PANTHER" id="PTHR39560:SF1">
    <property type="entry name" value="PROTEIN ADENYLYLTRANSFERASE FIC-RELATED"/>
    <property type="match status" value="1"/>
</dbReference>
<proteinExistence type="predicted"/>
<evidence type="ECO:0000256" key="1">
    <source>
        <dbReference type="ARBA" id="ARBA00022679"/>
    </source>
</evidence>
<keyword evidence="1" id="KW-0808">Transferase</keyword>
<evidence type="ECO:0000256" key="2">
    <source>
        <dbReference type="ARBA" id="ARBA00022695"/>
    </source>
</evidence>
<dbReference type="InterPro" id="IPR003812">
    <property type="entry name" value="Fido"/>
</dbReference>
<name>A0AAN1IDV7_BIFBR</name>
<dbReference type="AlphaFoldDB" id="A0AAN1IDV7"/>
<evidence type="ECO:0000259" key="8">
    <source>
        <dbReference type="PROSITE" id="PS51459"/>
    </source>
</evidence>
<dbReference type="PROSITE" id="PS51459">
    <property type="entry name" value="FIDO"/>
    <property type="match status" value="1"/>
</dbReference>
<reference evidence="9 10" key="1">
    <citation type="submission" date="2017-05" db="EMBL/GenBank/DDBJ databases">
        <title>Comparative genomics and methylome analysis of the gut commensal Bifidobacterium breve.</title>
        <authorList>
            <person name="Bottacini F."/>
            <person name="Morrissey R."/>
            <person name="Roberts R.J."/>
            <person name="James K."/>
            <person name="van Breen J."/>
            <person name="Egan M."/>
            <person name="Lambert J."/>
            <person name="van Limpt K."/>
            <person name="Stanton C."/>
            <person name="Knol J."/>
            <person name="O' Connell Motherway M."/>
            <person name="van Sinderen D."/>
        </authorList>
    </citation>
    <scope>NUCLEOTIDE SEQUENCE [LARGE SCALE GENOMIC DNA]</scope>
    <source>
        <strain evidence="9 10">NRBB51</strain>
    </source>
</reference>
<evidence type="ECO:0000256" key="6">
    <source>
        <dbReference type="ARBA" id="ARBA00047939"/>
    </source>
</evidence>